<dbReference type="EC" id="4.1.1.97" evidence="3"/>
<proteinExistence type="predicted"/>
<dbReference type="Gene3D" id="1.10.3330.10">
    <property type="entry name" value="Oxo-4-hydroxy-4-carboxy-5-ureidoimidazoline decarboxylase"/>
    <property type="match status" value="1"/>
</dbReference>
<dbReference type="SUPFAM" id="SSF158694">
    <property type="entry name" value="UraD-Like"/>
    <property type="match status" value="1"/>
</dbReference>
<keyword evidence="6" id="KW-0456">Lyase</keyword>
<feature type="domain" description="Oxo-4-hydroxy-4-carboxy-5-ureidoimidazoline decarboxylase" evidence="7">
    <location>
        <begin position="9"/>
        <end position="160"/>
    </location>
</feature>
<evidence type="ECO:0000256" key="6">
    <source>
        <dbReference type="ARBA" id="ARBA00023239"/>
    </source>
</evidence>
<evidence type="ECO:0000313" key="9">
    <source>
        <dbReference type="Proteomes" id="UP001501842"/>
    </source>
</evidence>
<dbReference type="NCBIfam" id="NF010372">
    <property type="entry name" value="PRK13798.1"/>
    <property type="match status" value="1"/>
</dbReference>
<evidence type="ECO:0000259" key="7">
    <source>
        <dbReference type="Pfam" id="PF09349"/>
    </source>
</evidence>
<keyword evidence="5" id="KW-0210">Decarboxylase</keyword>
<comment type="caution">
    <text evidence="8">The sequence shown here is derived from an EMBL/GenBank/DDBJ whole genome shotgun (WGS) entry which is preliminary data.</text>
</comment>
<protein>
    <recommendedName>
        <fullName evidence="3">2-oxo-4-hydroxy-4-carboxy-5-ureidoimidazoline decarboxylase</fullName>
        <ecNumber evidence="3">4.1.1.97</ecNumber>
    </recommendedName>
</protein>
<dbReference type="InterPro" id="IPR017595">
    <property type="entry name" value="OHCU_decarboxylase-2"/>
</dbReference>
<dbReference type="PANTHER" id="PTHR43466">
    <property type="entry name" value="2-OXO-4-HYDROXY-4-CARBOXY-5-UREIDOIMIDAZOLINE DECARBOXYLASE-RELATED"/>
    <property type="match status" value="1"/>
</dbReference>
<evidence type="ECO:0000313" key="8">
    <source>
        <dbReference type="EMBL" id="GAA2725868.1"/>
    </source>
</evidence>
<evidence type="ECO:0000256" key="4">
    <source>
        <dbReference type="ARBA" id="ARBA00022631"/>
    </source>
</evidence>
<comment type="pathway">
    <text evidence="2">Purine metabolism; urate degradation; (S)-allantoin from urate: step 3/3.</text>
</comment>
<gene>
    <name evidence="8" type="primary">uraD</name>
    <name evidence="8" type="ORF">GCM10010439_26950</name>
</gene>
<keyword evidence="9" id="KW-1185">Reference proteome</keyword>
<dbReference type="EMBL" id="BAAATZ010000009">
    <property type="protein sequence ID" value="GAA2725868.1"/>
    <property type="molecule type" value="Genomic_DNA"/>
</dbReference>
<evidence type="ECO:0000256" key="5">
    <source>
        <dbReference type="ARBA" id="ARBA00022793"/>
    </source>
</evidence>
<dbReference type="InterPro" id="IPR018020">
    <property type="entry name" value="OHCU_decarboxylase"/>
</dbReference>
<accession>A0ABN3U7X4</accession>
<sequence length="165" mass="17703">MEMARFDVLSGPEAEKELLTCCAVPKWARKVVSGRPYPDLGALLEAGSEALAALSWDEVLAALSAHPRIGERAAGASREAAWSRQEQSGAGDADDALREALTAANLAYEERFGHVFLICATGLSGAEMLAAARARLEHGEEAERGVVRTELGKIVEIRMRKLVES</sequence>
<evidence type="ECO:0000256" key="3">
    <source>
        <dbReference type="ARBA" id="ARBA00012257"/>
    </source>
</evidence>
<comment type="catalytic activity">
    <reaction evidence="1">
        <text>5-hydroxy-2-oxo-4-ureido-2,5-dihydro-1H-imidazole-5-carboxylate + H(+) = (S)-allantoin + CO2</text>
        <dbReference type="Rhea" id="RHEA:26301"/>
        <dbReference type="ChEBI" id="CHEBI:15378"/>
        <dbReference type="ChEBI" id="CHEBI:15678"/>
        <dbReference type="ChEBI" id="CHEBI:16526"/>
        <dbReference type="ChEBI" id="CHEBI:58639"/>
        <dbReference type="EC" id="4.1.1.97"/>
    </reaction>
</comment>
<dbReference type="PANTHER" id="PTHR43466:SF1">
    <property type="entry name" value="2-OXO-4-HYDROXY-4-CARBOXY-5-UREIDOIMIDAZOLINE DECARBOXYLASE-RELATED"/>
    <property type="match status" value="1"/>
</dbReference>
<dbReference type="NCBIfam" id="TIGR03180">
    <property type="entry name" value="UraD_2"/>
    <property type="match status" value="1"/>
</dbReference>
<organism evidence="8 9">
    <name type="scientific">Actinocorallia aurantiaca</name>
    <dbReference type="NCBI Taxonomy" id="46204"/>
    <lineage>
        <taxon>Bacteria</taxon>
        <taxon>Bacillati</taxon>
        <taxon>Actinomycetota</taxon>
        <taxon>Actinomycetes</taxon>
        <taxon>Streptosporangiales</taxon>
        <taxon>Thermomonosporaceae</taxon>
        <taxon>Actinocorallia</taxon>
    </lineage>
</organism>
<dbReference type="Proteomes" id="UP001501842">
    <property type="component" value="Unassembled WGS sequence"/>
</dbReference>
<reference evidence="8 9" key="1">
    <citation type="journal article" date="2019" name="Int. J. Syst. Evol. Microbiol.">
        <title>The Global Catalogue of Microorganisms (GCM) 10K type strain sequencing project: providing services to taxonomists for standard genome sequencing and annotation.</title>
        <authorList>
            <consortium name="The Broad Institute Genomics Platform"/>
            <consortium name="The Broad Institute Genome Sequencing Center for Infectious Disease"/>
            <person name="Wu L."/>
            <person name="Ma J."/>
        </authorList>
    </citation>
    <scope>NUCLEOTIDE SEQUENCE [LARGE SCALE GENOMIC DNA]</scope>
    <source>
        <strain evidence="8 9">JCM 8201</strain>
    </source>
</reference>
<dbReference type="RefSeq" id="WP_344450682.1">
    <property type="nucleotide sequence ID" value="NZ_BAAATZ010000009.1"/>
</dbReference>
<evidence type="ECO:0000256" key="2">
    <source>
        <dbReference type="ARBA" id="ARBA00004754"/>
    </source>
</evidence>
<dbReference type="InterPro" id="IPR036778">
    <property type="entry name" value="OHCU_decarboxylase_sf"/>
</dbReference>
<evidence type="ECO:0000256" key="1">
    <source>
        <dbReference type="ARBA" id="ARBA00001163"/>
    </source>
</evidence>
<name>A0ABN3U7X4_9ACTN</name>
<dbReference type="Pfam" id="PF09349">
    <property type="entry name" value="OHCU_decarbox"/>
    <property type="match status" value="1"/>
</dbReference>
<keyword evidence="4" id="KW-0659">Purine metabolism</keyword>